<evidence type="ECO:0000313" key="3">
    <source>
        <dbReference type="Proteomes" id="UP000712281"/>
    </source>
</evidence>
<feature type="compositionally biased region" description="Polar residues" evidence="1">
    <location>
        <begin position="626"/>
        <end position="642"/>
    </location>
</feature>
<dbReference type="Proteomes" id="UP000712281">
    <property type="component" value="Unassembled WGS sequence"/>
</dbReference>
<proteinExistence type="predicted"/>
<reference evidence="2" key="1">
    <citation type="submission" date="2019-12" db="EMBL/GenBank/DDBJ databases">
        <title>Genome sequencing and annotation of Brassica cretica.</title>
        <authorList>
            <person name="Studholme D.J."/>
            <person name="Sarris P.F."/>
        </authorList>
    </citation>
    <scope>NUCLEOTIDE SEQUENCE</scope>
    <source>
        <strain evidence="2">PFS-001/15</strain>
        <tissue evidence="2">Leaf</tissue>
    </source>
</reference>
<evidence type="ECO:0000313" key="2">
    <source>
        <dbReference type="EMBL" id="KAF2606067.1"/>
    </source>
</evidence>
<gene>
    <name evidence="2" type="ORF">F2Q68_00044906</name>
</gene>
<organism evidence="2 3">
    <name type="scientific">Brassica cretica</name>
    <name type="common">Mustard</name>
    <dbReference type="NCBI Taxonomy" id="69181"/>
    <lineage>
        <taxon>Eukaryota</taxon>
        <taxon>Viridiplantae</taxon>
        <taxon>Streptophyta</taxon>
        <taxon>Embryophyta</taxon>
        <taxon>Tracheophyta</taxon>
        <taxon>Spermatophyta</taxon>
        <taxon>Magnoliopsida</taxon>
        <taxon>eudicotyledons</taxon>
        <taxon>Gunneridae</taxon>
        <taxon>Pentapetalae</taxon>
        <taxon>rosids</taxon>
        <taxon>malvids</taxon>
        <taxon>Brassicales</taxon>
        <taxon>Brassicaceae</taxon>
        <taxon>Brassiceae</taxon>
        <taxon>Brassica</taxon>
    </lineage>
</organism>
<feature type="compositionally biased region" description="Basic and acidic residues" evidence="1">
    <location>
        <begin position="79"/>
        <end position="88"/>
    </location>
</feature>
<feature type="region of interest" description="Disordered" evidence="1">
    <location>
        <begin position="75"/>
        <end position="105"/>
    </location>
</feature>
<dbReference type="AlphaFoldDB" id="A0A8S9LJB5"/>
<feature type="region of interest" description="Disordered" evidence="1">
    <location>
        <begin position="575"/>
        <end position="597"/>
    </location>
</feature>
<name>A0A8S9LJB5_BRACR</name>
<comment type="caution">
    <text evidence="2">The sequence shown here is derived from an EMBL/GenBank/DDBJ whole genome shotgun (WGS) entry which is preliminary data.</text>
</comment>
<feature type="compositionally biased region" description="Polar residues" evidence="1">
    <location>
        <begin position="89"/>
        <end position="99"/>
    </location>
</feature>
<evidence type="ECO:0000256" key="1">
    <source>
        <dbReference type="SAM" id="MobiDB-lite"/>
    </source>
</evidence>
<accession>A0A8S9LJB5</accession>
<sequence>MRHKHATKTSRENTDSFVGATRAGMKHIRNRNSLKHELISGSEKKSLEQTLLIHHGCCPLNYEKVLRAVSFHTANSPKRRGEAQRDLETSPTKSQQEIFSSREFRPPEKLEMTNLLSDEPATNSTMPKVKMFETDQRRLFSQFEVREFCDNLVEGVVKPLKDVSQIHKKSTSTRAPVAEPSLFISETSKGKSENNLEDLKESDLVFDDEETNGLTCFEPEHPSPIFDEEDELGPTFDEKAPSMTSINMENHLCFDPGTTPTSFPTGSQEHCKELDLINVLLEILWIVLKSLLKNCVTLIFADIMVYNTFFEKHIEPLISDSQSELTLLCSDFEKDRHVLKMFNIILCLDTILDKQVQSQRSVRNKSIDHAYQPKIWRWKYLRKTTSKLQGNKMDLRSNPFQEGGNDVPLGSAPGKTDMHALIMRSNKDICSLFDSYLPNHEASTHEITCRMFSTQLRRSSKKNQIKRSSYVTVMPFTNQEIYSSREFRPPEKLKMTNLLSDEPATNSIMPNVIIHVLNVQESLGLDGFQKGSKTDLFGPNGETDKILAKGKDGFRPAKKKSSALARKFDRDAFYPQGALHQPARRAASIESPPLPENLPEIQNQLLIQQTLIGDEKKMDLKRNLNDENPQTENGGTCHQQPLSDAGGNDSDPEHHHRSTTDHRLNQIWPDLSDVSKQNPQKRHQAPLSKPRLTTAPVPSPPGSAAGEERETTT</sequence>
<protein>
    <submittedName>
        <fullName evidence="2">Uncharacterized protein</fullName>
    </submittedName>
</protein>
<feature type="region of interest" description="Disordered" evidence="1">
    <location>
        <begin position="624"/>
        <end position="713"/>
    </location>
</feature>
<feature type="region of interest" description="Disordered" evidence="1">
    <location>
        <begin position="392"/>
        <end position="412"/>
    </location>
</feature>
<feature type="region of interest" description="Disordered" evidence="1">
    <location>
        <begin position="1"/>
        <end position="22"/>
    </location>
</feature>
<dbReference type="EMBL" id="QGKW02000276">
    <property type="protein sequence ID" value="KAF2606067.1"/>
    <property type="molecule type" value="Genomic_DNA"/>
</dbReference>
<feature type="compositionally biased region" description="Basic and acidic residues" evidence="1">
    <location>
        <begin position="651"/>
        <end position="664"/>
    </location>
</feature>